<keyword evidence="4" id="KW-0788">Thiol protease</keyword>
<dbReference type="Proteomes" id="UP000030980">
    <property type="component" value="Unassembled WGS sequence"/>
</dbReference>
<dbReference type="RefSeq" id="WP_039606126.1">
    <property type="nucleotide sequence ID" value="NZ_FMUP01000001.1"/>
</dbReference>
<sequence>MPTPVRLLLWPVLFGLLAACSSHQPDSGVVYTARSASAQPSDVLFRAIGLVGTPYRWGGNTPESGFDCSGLIGFVYRDAAGIVLPRTTRQLGELGAPAVKRQALQPGDLVLFATSGWGKVSHAGIYVGEGRFVHAPSSGGTVRLDSLSNRYWANAYVGAKRILDDKELAHR</sequence>
<keyword evidence="2" id="KW-0645">Protease</keyword>
<evidence type="ECO:0000256" key="3">
    <source>
        <dbReference type="ARBA" id="ARBA00022801"/>
    </source>
</evidence>
<dbReference type="SUPFAM" id="SSF54001">
    <property type="entry name" value="Cysteine proteinases"/>
    <property type="match status" value="1"/>
</dbReference>
<evidence type="ECO:0000256" key="2">
    <source>
        <dbReference type="ARBA" id="ARBA00022670"/>
    </source>
</evidence>
<protein>
    <recommendedName>
        <fullName evidence="6">NlpC/P60 domain-containing protein</fullName>
    </recommendedName>
</protein>
<dbReference type="STRING" id="706570.PT85_05225"/>
<evidence type="ECO:0000256" key="5">
    <source>
        <dbReference type="SAM" id="SignalP"/>
    </source>
</evidence>
<dbReference type="InterPro" id="IPR000064">
    <property type="entry name" value="NLP_P60_dom"/>
</dbReference>
<gene>
    <name evidence="7" type="ORF">PT85_05225</name>
</gene>
<keyword evidence="3" id="KW-0378">Hydrolase</keyword>
<reference evidence="7 8" key="1">
    <citation type="submission" date="2014-11" db="EMBL/GenBank/DDBJ databases">
        <title>Genome sequence of Pseudomonas tuomuerensis JCM 14085.</title>
        <authorList>
            <person name="Shin S.-K."/>
            <person name="Yi H."/>
        </authorList>
    </citation>
    <scope>NUCLEOTIDE SEQUENCE [LARGE SCALE GENOMIC DNA]</scope>
    <source>
        <strain evidence="7 8">JCM 14085</strain>
    </source>
</reference>
<dbReference type="PROSITE" id="PS51935">
    <property type="entry name" value="NLPC_P60"/>
    <property type="match status" value="1"/>
</dbReference>
<evidence type="ECO:0000256" key="4">
    <source>
        <dbReference type="ARBA" id="ARBA00022807"/>
    </source>
</evidence>
<dbReference type="PANTHER" id="PTHR47053:SF1">
    <property type="entry name" value="MUREIN DD-ENDOPEPTIDASE MEPH-RELATED"/>
    <property type="match status" value="1"/>
</dbReference>
<evidence type="ECO:0000256" key="1">
    <source>
        <dbReference type="ARBA" id="ARBA00007074"/>
    </source>
</evidence>
<accession>A0A0B3BWP3</accession>
<dbReference type="Pfam" id="PF00877">
    <property type="entry name" value="NLPC_P60"/>
    <property type="match status" value="1"/>
</dbReference>
<name>A0A0B3BWP3_9PSED</name>
<dbReference type="Gene3D" id="3.90.1720.10">
    <property type="entry name" value="endopeptidase domain like (from Nostoc punctiforme)"/>
    <property type="match status" value="1"/>
</dbReference>
<keyword evidence="8" id="KW-1185">Reference proteome</keyword>
<feature type="chain" id="PRO_5002097886" description="NlpC/P60 domain-containing protein" evidence="5">
    <location>
        <begin position="25"/>
        <end position="171"/>
    </location>
</feature>
<organism evidence="7 8">
    <name type="scientific">Pseudomonas flexibilis</name>
    <dbReference type="NCBI Taxonomy" id="706570"/>
    <lineage>
        <taxon>Bacteria</taxon>
        <taxon>Pseudomonadati</taxon>
        <taxon>Pseudomonadota</taxon>
        <taxon>Gammaproteobacteria</taxon>
        <taxon>Pseudomonadales</taxon>
        <taxon>Pseudomonadaceae</taxon>
        <taxon>Pseudomonas</taxon>
    </lineage>
</organism>
<feature type="signal peptide" evidence="5">
    <location>
        <begin position="1"/>
        <end position="24"/>
    </location>
</feature>
<dbReference type="PANTHER" id="PTHR47053">
    <property type="entry name" value="MUREIN DD-ENDOPEPTIDASE MEPH-RELATED"/>
    <property type="match status" value="1"/>
</dbReference>
<dbReference type="AlphaFoldDB" id="A0A0B3BWP3"/>
<dbReference type="EMBL" id="JTAK01000002">
    <property type="protein sequence ID" value="KHO65471.1"/>
    <property type="molecule type" value="Genomic_DNA"/>
</dbReference>
<dbReference type="PROSITE" id="PS51257">
    <property type="entry name" value="PROKAR_LIPOPROTEIN"/>
    <property type="match status" value="1"/>
</dbReference>
<proteinExistence type="inferred from homology"/>
<comment type="caution">
    <text evidence="7">The sequence shown here is derived from an EMBL/GenBank/DDBJ whole genome shotgun (WGS) entry which is preliminary data.</text>
</comment>
<feature type="domain" description="NlpC/P60" evidence="6">
    <location>
        <begin position="37"/>
        <end position="163"/>
    </location>
</feature>
<evidence type="ECO:0000313" key="7">
    <source>
        <dbReference type="EMBL" id="KHO65471.1"/>
    </source>
</evidence>
<dbReference type="InterPro" id="IPR038765">
    <property type="entry name" value="Papain-like_cys_pep_sf"/>
</dbReference>
<dbReference type="GO" id="GO:0006508">
    <property type="term" value="P:proteolysis"/>
    <property type="evidence" value="ECO:0007669"/>
    <property type="project" value="UniProtKB-KW"/>
</dbReference>
<dbReference type="OrthoDB" id="9807055at2"/>
<dbReference type="GO" id="GO:0008234">
    <property type="term" value="F:cysteine-type peptidase activity"/>
    <property type="evidence" value="ECO:0007669"/>
    <property type="project" value="UniProtKB-KW"/>
</dbReference>
<comment type="similarity">
    <text evidence="1">Belongs to the peptidase C40 family.</text>
</comment>
<evidence type="ECO:0000259" key="6">
    <source>
        <dbReference type="PROSITE" id="PS51935"/>
    </source>
</evidence>
<keyword evidence="5" id="KW-0732">Signal</keyword>
<evidence type="ECO:0000313" key="8">
    <source>
        <dbReference type="Proteomes" id="UP000030980"/>
    </source>
</evidence>
<dbReference type="InterPro" id="IPR051202">
    <property type="entry name" value="Peptidase_C40"/>
</dbReference>